<name>A0A0M3IWW1_ASCLU</name>
<dbReference type="AlphaFoldDB" id="A0A0M3IWW1"/>
<proteinExistence type="predicted"/>
<dbReference type="Proteomes" id="UP000036681">
    <property type="component" value="Unplaced"/>
</dbReference>
<evidence type="ECO:0000313" key="2">
    <source>
        <dbReference type="WBParaSite" id="ALUE_0002323901-mRNA-1"/>
    </source>
</evidence>
<reference evidence="2" key="1">
    <citation type="submission" date="2017-02" db="UniProtKB">
        <authorList>
            <consortium name="WormBaseParasite"/>
        </authorList>
    </citation>
    <scope>IDENTIFICATION</scope>
</reference>
<dbReference type="WBParaSite" id="ALUE_0002323901-mRNA-1">
    <property type="protein sequence ID" value="ALUE_0002323901-mRNA-1"/>
    <property type="gene ID" value="ALUE_0002323901"/>
</dbReference>
<accession>A0A0M3IWW1</accession>
<protein>
    <submittedName>
        <fullName evidence="2">GLOBIN domain-containing protein</fullName>
    </submittedName>
</protein>
<evidence type="ECO:0000313" key="1">
    <source>
        <dbReference type="Proteomes" id="UP000036681"/>
    </source>
</evidence>
<organism evidence="1 2">
    <name type="scientific">Ascaris lumbricoides</name>
    <name type="common">Giant roundworm</name>
    <dbReference type="NCBI Taxonomy" id="6252"/>
    <lineage>
        <taxon>Eukaryota</taxon>
        <taxon>Metazoa</taxon>
        <taxon>Ecdysozoa</taxon>
        <taxon>Nematoda</taxon>
        <taxon>Chromadorea</taxon>
        <taxon>Rhabditida</taxon>
        <taxon>Spirurina</taxon>
        <taxon>Ascaridomorpha</taxon>
        <taxon>Ascaridoidea</taxon>
        <taxon>Ascarididae</taxon>
        <taxon>Ascaris</taxon>
    </lineage>
</organism>
<keyword evidence="1" id="KW-1185">Reference proteome</keyword>
<sequence length="36" mass="4329">MTRPEILAHMAFFGYVPKMARDIKKNFFSVIWQELL</sequence>